<evidence type="ECO:0000256" key="7">
    <source>
        <dbReference type="ARBA" id="ARBA00022840"/>
    </source>
</evidence>
<evidence type="ECO:0000313" key="11">
    <source>
        <dbReference type="Proteomes" id="UP000028252"/>
    </source>
</evidence>
<evidence type="ECO:0000256" key="3">
    <source>
        <dbReference type="ARBA" id="ARBA00022553"/>
    </source>
</evidence>
<keyword evidence="7" id="KW-0067">ATP-binding</keyword>
<keyword evidence="6" id="KW-0418">Kinase</keyword>
<comment type="caution">
    <text evidence="10">The sequence shown here is derived from an EMBL/GenBank/DDBJ whole genome shotgun (WGS) entry which is preliminary data.</text>
</comment>
<keyword evidence="3" id="KW-0597">Phosphoprotein</keyword>
<evidence type="ECO:0000256" key="6">
    <source>
        <dbReference type="ARBA" id="ARBA00022777"/>
    </source>
</evidence>
<dbReference type="eggNOG" id="COG3850">
    <property type="taxonomic scope" value="Bacteria"/>
</dbReference>
<name>A0A081G076_9GAMM</name>
<dbReference type="SMART" id="SM00387">
    <property type="entry name" value="HATPase_c"/>
    <property type="match status" value="1"/>
</dbReference>
<proteinExistence type="predicted"/>
<evidence type="ECO:0000259" key="9">
    <source>
        <dbReference type="PROSITE" id="PS50109"/>
    </source>
</evidence>
<dbReference type="GO" id="GO:0016020">
    <property type="term" value="C:membrane"/>
    <property type="evidence" value="ECO:0007669"/>
    <property type="project" value="InterPro"/>
</dbReference>
<dbReference type="PANTHER" id="PTHR24421:SF10">
    <property type="entry name" value="NITRATE_NITRITE SENSOR PROTEIN NARQ"/>
    <property type="match status" value="1"/>
</dbReference>
<accession>A0A081G076</accession>
<dbReference type="GO" id="GO:0005524">
    <property type="term" value="F:ATP binding"/>
    <property type="evidence" value="ECO:0007669"/>
    <property type="project" value="UniProtKB-KW"/>
</dbReference>
<keyword evidence="8" id="KW-0902">Two-component regulatory system</keyword>
<organism evidence="10 11">
    <name type="scientific">Marinobacterium lacunae</name>
    <dbReference type="NCBI Taxonomy" id="1232683"/>
    <lineage>
        <taxon>Bacteria</taxon>
        <taxon>Pseudomonadati</taxon>
        <taxon>Pseudomonadota</taxon>
        <taxon>Gammaproteobacteria</taxon>
        <taxon>Oceanospirillales</taxon>
        <taxon>Oceanospirillaceae</taxon>
        <taxon>Marinobacterium</taxon>
    </lineage>
</organism>
<dbReference type="InterPro" id="IPR011712">
    <property type="entry name" value="Sig_transdc_His_kin_sub3_dim/P"/>
</dbReference>
<dbReference type="RefSeq" id="WP_197027497.1">
    <property type="nucleotide sequence ID" value="NZ_JMQN01000018.1"/>
</dbReference>
<dbReference type="GO" id="GO:0046983">
    <property type="term" value="F:protein dimerization activity"/>
    <property type="evidence" value="ECO:0007669"/>
    <property type="project" value="InterPro"/>
</dbReference>
<dbReference type="AlphaFoldDB" id="A0A081G076"/>
<dbReference type="PROSITE" id="PS50109">
    <property type="entry name" value="HIS_KIN"/>
    <property type="match status" value="1"/>
</dbReference>
<dbReference type="InterPro" id="IPR050482">
    <property type="entry name" value="Sensor_HK_TwoCompSys"/>
</dbReference>
<dbReference type="Gene3D" id="3.30.565.10">
    <property type="entry name" value="Histidine kinase-like ATPase, C-terminal domain"/>
    <property type="match status" value="1"/>
</dbReference>
<gene>
    <name evidence="10" type="ORF">ADIMK_1427</name>
</gene>
<evidence type="ECO:0000256" key="5">
    <source>
        <dbReference type="ARBA" id="ARBA00022741"/>
    </source>
</evidence>
<dbReference type="CDD" id="cd16917">
    <property type="entry name" value="HATPase_UhpB-NarQ-NarX-like"/>
    <property type="match status" value="1"/>
</dbReference>
<dbReference type="EC" id="2.7.13.3" evidence="2"/>
<feature type="domain" description="Histidine kinase" evidence="9">
    <location>
        <begin position="193"/>
        <end position="389"/>
    </location>
</feature>
<dbReference type="Gene3D" id="1.20.5.1930">
    <property type="match status" value="1"/>
</dbReference>
<dbReference type="STRING" id="1232683.ADIMK_1427"/>
<protein>
    <recommendedName>
        <fullName evidence="2">histidine kinase</fullName>
        <ecNumber evidence="2">2.7.13.3</ecNumber>
    </recommendedName>
</protein>
<dbReference type="Proteomes" id="UP000028252">
    <property type="component" value="Unassembled WGS sequence"/>
</dbReference>
<comment type="catalytic activity">
    <reaction evidence="1">
        <text>ATP + protein L-histidine = ADP + protein N-phospho-L-histidine.</text>
        <dbReference type="EC" id="2.7.13.3"/>
    </reaction>
</comment>
<keyword evidence="5" id="KW-0547">Nucleotide-binding</keyword>
<dbReference type="Pfam" id="PF02518">
    <property type="entry name" value="HATPase_c"/>
    <property type="match status" value="1"/>
</dbReference>
<dbReference type="InterPro" id="IPR005467">
    <property type="entry name" value="His_kinase_dom"/>
</dbReference>
<evidence type="ECO:0000256" key="8">
    <source>
        <dbReference type="ARBA" id="ARBA00023012"/>
    </source>
</evidence>
<dbReference type="PATRIC" id="fig|1232683.4.peg.1406"/>
<dbReference type="EMBL" id="JMQN01000018">
    <property type="protein sequence ID" value="KEA64181.1"/>
    <property type="molecule type" value="Genomic_DNA"/>
</dbReference>
<dbReference type="GO" id="GO:0000155">
    <property type="term" value="F:phosphorelay sensor kinase activity"/>
    <property type="evidence" value="ECO:0007669"/>
    <property type="project" value="InterPro"/>
</dbReference>
<dbReference type="InterPro" id="IPR036890">
    <property type="entry name" value="HATPase_C_sf"/>
</dbReference>
<evidence type="ECO:0000256" key="2">
    <source>
        <dbReference type="ARBA" id="ARBA00012438"/>
    </source>
</evidence>
<evidence type="ECO:0000256" key="4">
    <source>
        <dbReference type="ARBA" id="ARBA00022679"/>
    </source>
</evidence>
<keyword evidence="11" id="KW-1185">Reference proteome</keyword>
<evidence type="ECO:0000313" key="10">
    <source>
        <dbReference type="EMBL" id="KEA64181.1"/>
    </source>
</evidence>
<evidence type="ECO:0000256" key="1">
    <source>
        <dbReference type="ARBA" id="ARBA00000085"/>
    </source>
</evidence>
<dbReference type="InterPro" id="IPR003594">
    <property type="entry name" value="HATPase_dom"/>
</dbReference>
<dbReference type="Pfam" id="PF07730">
    <property type="entry name" value="HisKA_3"/>
    <property type="match status" value="1"/>
</dbReference>
<reference evidence="10 11" key="1">
    <citation type="submission" date="2014-04" db="EMBL/GenBank/DDBJ databases">
        <title>Marinobacterium kochiensis sp. nov., isolated from sediment sample collected from Kochi backwaters in Kerala, India.</title>
        <authorList>
            <person name="Singh A."/>
            <person name="Pinnaka A.K."/>
        </authorList>
    </citation>
    <scope>NUCLEOTIDE SEQUENCE [LARGE SCALE GENOMIC DNA]</scope>
    <source>
        <strain evidence="10 11">AK27</strain>
    </source>
</reference>
<sequence>MERAQAQTPSRLFDRMRRLFLPKTAMARTPIGSGDIPLQELSLALAESTDLLTELPVLLQPLENALNLEGESRLLLALTLPGRAEASLIQTPRAQLPVGLPAFLRYQLSHAFGELERNHPLLISLPGSPLKMHLHALPVSGLDTALILLSERAPSAATAQRVEAIAAALARGLSIWHAQQLALEEAISHERRAHAAELHDSLAQILGYLRLTTSRLDARCSKCNQPELQALAADLSQQTKHAYRLMRDLISSARLTLEGGSLHSALSCAVNEFEQRSALVFELDNRCHALEPDENTAIQMVMIAREAICNAVRHAHASHLRVQLLPTPQGGLQLRIEDNGQGITPSRKRGDSFGLGIMQERAARIGAHITIGERPGGGTRIELTLERIKP</sequence>
<keyword evidence="4 10" id="KW-0808">Transferase</keyword>
<dbReference type="SUPFAM" id="SSF55874">
    <property type="entry name" value="ATPase domain of HSP90 chaperone/DNA topoisomerase II/histidine kinase"/>
    <property type="match status" value="1"/>
</dbReference>
<dbReference type="PANTHER" id="PTHR24421">
    <property type="entry name" value="NITRATE/NITRITE SENSOR PROTEIN NARX-RELATED"/>
    <property type="match status" value="1"/>
</dbReference>